<accession>A0ABT4RHP4</accession>
<dbReference type="PRINTS" id="PR00081">
    <property type="entry name" value="GDHRDH"/>
</dbReference>
<reference evidence="3" key="1">
    <citation type="submission" date="2022-10" db="EMBL/GenBank/DDBJ databases">
        <title>The WGS of Solirubrobacter sp. CPCC 204708.</title>
        <authorList>
            <person name="Jiang Z."/>
        </authorList>
    </citation>
    <scope>NUCLEOTIDE SEQUENCE</scope>
    <source>
        <strain evidence="3">CPCC 204708</strain>
    </source>
</reference>
<dbReference type="RefSeq" id="WP_202952920.1">
    <property type="nucleotide sequence ID" value="NZ_JAPCID010000011.1"/>
</dbReference>
<dbReference type="Proteomes" id="UP001147700">
    <property type="component" value="Unassembled WGS sequence"/>
</dbReference>
<dbReference type="PANTHER" id="PTHR43639:SF1">
    <property type="entry name" value="SHORT-CHAIN DEHYDROGENASE_REDUCTASE FAMILY PROTEIN"/>
    <property type="match status" value="1"/>
</dbReference>
<evidence type="ECO:0000313" key="3">
    <source>
        <dbReference type="EMBL" id="MDA0137815.1"/>
    </source>
</evidence>
<dbReference type="PANTHER" id="PTHR43639">
    <property type="entry name" value="OXIDOREDUCTASE, SHORT-CHAIN DEHYDROGENASE/REDUCTASE FAMILY (AFU_ORTHOLOGUE AFUA_5G02870)"/>
    <property type="match status" value="1"/>
</dbReference>
<dbReference type="Gene3D" id="3.40.50.720">
    <property type="entry name" value="NAD(P)-binding Rossmann-like Domain"/>
    <property type="match status" value="1"/>
</dbReference>
<dbReference type="EMBL" id="JAPCID010000011">
    <property type="protein sequence ID" value="MDA0137815.1"/>
    <property type="molecule type" value="Genomic_DNA"/>
</dbReference>
<comment type="similarity">
    <text evidence="1">Belongs to the short-chain dehydrogenases/reductases (SDR) family.</text>
</comment>
<sequence length="235" mass="25012">MTKIALVTGAGSGIGRATAQLLADRGFGVITTYHRNPADHVGLPLDVSDTATFPAFADRVRDALQEHWGREDLDFLVNNAGIGGPSPFDATSDDAYERYHRTLLKGPFFLTQTLLPLIREGIVNVSSSSTRPGVTTPGYAAYAAMKGGVDMLTPYLAKELAPIRVNAVSPGPTRTNLGDNGFERYPEAIPPIIAETTLNRLGESEDVGKAIAALLSDDLAWITGEVIEVSGGFKL</sequence>
<proteinExistence type="inferred from homology"/>
<dbReference type="CDD" id="cd05233">
    <property type="entry name" value="SDR_c"/>
    <property type="match status" value="1"/>
</dbReference>
<protein>
    <submittedName>
        <fullName evidence="3">SDR family oxidoreductase</fullName>
    </submittedName>
</protein>
<dbReference type="InterPro" id="IPR036291">
    <property type="entry name" value="NAD(P)-bd_dom_sf"/>
</dbReference>
<dbReference type="InterPro" id="IPR002347">
    <property type="entry name" value="SDR_fam"/>
</dbReference>
<comment type="caution">
    <text evidence="3">The sequence shown here is derived from an EMBL/GenBank/DDBJ whole genome shotgun (WGS) entry which is preliminary data.</text>
</comment>
<dbReference type="Pfam" id="PF13561">
    <property type="entry name" value="adh_short_C2"/>
    <property type="match status" value="1"/>
</dbReference>
<gene>
    <name evidence="3" type="ORF">OJ962_09920</name>
</gene>
<evidence type="ECO:0000256" key="2">
    <source>
        <dbReference type="ARBA" id="ARBA00023002"/>
    </source>
</evidence>
<name>A0ABT4RHP4_9ACTN</name>
<organism evidence="3 4">
    <name type="scientific">Solirubrobacter deserti</name>
    <dbReference type="NCBI Taxonomy" id="2282478"/>
    <lineage>
        <taxon>Bacteria</taxon>
        <taxon>Bacillati</taxon>
        <taxon>Actinomycetota</taxon>
        <taxon>Thermoleophilia</taxon>
        <taxon>Solirubrobacterales</taxon>
        <taxon>Solirubrobacteraceae</taxon>
        <taxon>Solirubrobacter</taxon>
    </lineage>
</organism>
<dbReference type="PRINTS" id="PR00080">
    <property type="entry name" value="SDRFAMILY"/>
</dbReference>
<keyword evidence="2" id="KW-0560">Oxidoreductase</keyword>
<evidence type="ECO:0000313" key="4">
    <source>
        <dbReference type="Proteomes" id="UP001147700"/>
    </source>
</evidence>
<evidence type="ECO:0000256" key="1">
    <source>
        <dbReference type="ARBA" id="ARBA00006484"/>
    </source>
</evidence>
<dbReference type="SUPFAM" id="SSF51735">
    <property type="entry name" value="NAD(P)-binding Rossmann-fold domains"/>
    <property type="match status" value="1"/>
</dbReference>
<keyword evidence="4" id="KW-1185">Reference proteome</keyword>